<gene>
    <name evidence="10" type="ORF">IMF26_05895</name>
</gene>
<dbReference type="Pfam" id="PF00486">
    <property type="entry name" value="Trans_reg_C"/>
    <property type="match status" value="1"/>
</dbReference>
<evidence type="ECO:0000256" key="6">
    <source>
        <dbReference type="PROSITE-ProRule" id="PRU00169"/>
    </source>
</evidence>
<evidence type="ECO:0000256" key="7">
    <source>
        <dbReference type="PROSITE-ProRule" id="PRU01091"/>
    </source>
</evidence>
<evidence type="ECO:0000256" key="3">
    <source>
        <dbReference type="ARBA" id="ARBA00023015"/>
    </source>
</evidence>
<dbReference type="Pfam" id="PF00072">
    <property type="entry name" value="Response_reg"/>
    <property type="match status" value="1"/>
</dbReference>
<dbReference type="PROSITE" id="PS50110">
    <property type="entry name" value="RESPONSE_REGULATORY"/>
    <property type="match status" value="1"/>
</dbReference>
<keyword evidence="5" id="KW-0804">Transcription</keyword>
<keyword evidence="1 6" id="KW-0597">Phosphoprotein</keyword>
<evidence type="ECO:0000313" key="10">
    <source>
        <dbReference type="EMBL" id="QUL97657.1"/>
    </source>
</evidence>
<dbReference type="SUPFAM" id="SSF52172">
    <property type="entry name" value="CheY-like"/>
    <property type="match status" value="1"/>
</dbReference>
<accession>A0AAT9LBG1</accession>
<name>A0AAT9LBG1_9FIRM</name>
<dbReference type="FunFam" id="1.10.10.10:FF:000018">
    <property type="entry name" value="DNA-binding response regulator ResD"/>
    <property type="match status" value="1"/>
</dbReference>
<reference evidence="10" key="1">
    <citation type="submission" date="2020-10" db="EMBL/GenBank/DDBJ databases">
        <authorList>
            <person name="Kadnikov V."/>
            <person name="Beletsky A.V."/>
            <person name="Mardanov A.V."/>
            <person name="Karnachuk O.V."/>
            <person name="Ravin N.V."/>
        </authorList>
    </citation>
    <scope>NUCLEOTIDE SEQUENCE</scope>
    <source>
        <strain evidence="10">Bu02</strain>
    </source>
</reference>
<dbReference type="Gene3D" id="6.10.250.690">
    <property type="match status" value="1"/>
</dbReference>
<evidence type="ECO:0000256" key="1">
    <source>
        <dbReference type="ARBA" id="ARBA00022553"/>
    </source>
</evidence>
<keyword evidence="3" id="KW-0805">Transcription regulation</keyword>
<dbReference type="AlphaFoldDB" id="A0AAT9LBG1"/>
<organism evidence="10">
    <name type="scientific">Candidatus Fermentithermobacillus carboniphilus</name>
    <dbReference type="NCBI Taxonomy" id="3085328"/>
    <lineage>
        <taxon>Bacteria</taxon>
        <taxon>Bacillati</taxon>
        <taxon>Bacillota</taxon>
        <taxon>Candidatus Fermentithermobacillia</taxon>
        <taxon>Candidatus Fermentithermobacillales</taxon>
        <taxon>Candidatus Fermentithermobacillaceae</taxon>
        <taxon>Candidatus Fermentithermobacillus</taxon>
    </lineage>
</organism>
<evidence type="ECO:0000256" key="2">
    <source>
        <dbReference type="ARBA" id="ARBA00023012"/>
    </source>
</evidence>
<dbReference type="Gene3D" id="3.40.50.2300">
    <property type="match status" value="1"/>
</dbReference>
<feature type="domain" description="Response regulatory" evidence="8">
    <location>
        <begin position="4"/>
        <end position="117"/>
    </location>
</feature>
<dbReference type="GO" id="GO:0032993">
    <property type="term" value="C:protein-DNA complex"/>
    <property type="evidence" value="ECO:0007669"/>
    <property type="project" value="TreeGrafter"/>
</dbReference>
<feature type="DNA-binding region" description="OmpR/PhoB-type" evidence="7">
    <location>
        <begin position="126"/>
        <end position="225"/>
    </location>
</feature>
<dbReference type="SMART" id="SM00862">
    <property type="entry name" value="Trans_reg_C"/>
    <property type="match status" value="1"/>
</dbReference>
<dbReference type="SUPFAM" id="SSF46894">
    <property type="entry name" value="C-terminal effector domain of the bipartite response regulators"/>
    <property type="match status" value="1"/>
</dbReference>
<evidence type="ECO:0000259" key="9">
    <source>
        <dbReference type="PROSITE" id="PS51755"/>
    </source>
</evidence>
<dbReference type="KEGG" id="fcz:IMF26_05895"/>
<protein>
    <submittedName>
        <fullName evidence="10">Response regulator transcription factor</fullName>
    </submittedName>
</protein>
<sequence>MASKILVVDDEPGIVEMIKKFLSREGFLVKEAYDGPTALDIVQKENPDLIILDIMLPGLDGLEVLKRLRAKSDVPVIMLTARSEEVDKLLGLGLGADDYVTKPFSLRELTFRIRAILRRWQKGGGEKVIRVGDLVIDAEKMEVTVGGKKVDLTRAEFQLLYTLLSRPGKVFTREELLNAAFGEAYEGYERTIDTHIWNLRRKIEANPQDPRYILTVYGVGYKGGVQKG</sequence>
<feature type="domain" description="OmpR/PhoB-type" evidence="9">
    <location>
        <begin position="126"/>
        <end position="225"/>
    </location>
</feature>
<dbReference type="FunFam" id="3.40.50.2300:FF:000001">
    <property type="entry name" value="DNA-binding response regulator PhoB"/>
    <property type="match status" value="1"/>
</dbReference>
<dbReference type="GO" id="GO:0000976">
    <property type="term" value="F:transcription cis-regulatory region binding"/>
    <property type="evidence" value="ECO:0007669"/>
    <property type="project" value="TreeGrafter"/>
</dbReference>
<dbReference type="PANTHER" id="PTHR48111:SF4">
    <property type="entry name" value="DNA-BINDING DUAL TRANSCRIPTIONAL REGULATOR OMPR"/>
    <property type="match status" value="1"/>
</dbReference>
<keyword evidence="4 7" id="KW-0238">DNA-binding</keyword>
<keyword evidence="2" id="KW-0902">Two-component regulatory system</keyword>
<evidence type="ECO:0000259" key="8">
    <source>
        <dbReference type="PROSITE" id="PS50110"/>
    </source>
</evidence>
<dbReference type="GO" id="GO:0006355">
    <property type="term" value="P:regulation of DNA-templated transcription"/>
    <property type="evidence" value="ECO:0007669"/>
    <property type="project" value="InterPro"/>
</dbReference>
<reference evidence="10" key="2">
    <citation type="journal article" date="2023" name="Biology">
        <title>Prokaryotic Life Associated with Coal-Fire Gas Vents Revealed by Metagenomics.</title>
        <authorList>
            <person name="Kadnikov V.V."/>
            <person name="Mardanov A.V."/>
            <person name="Beletsky A.V."/>
            <person name="Karnachuk O.V."/>
            <person name="Ravin N.V."/>
        </authorList>
    </citation>
    <scope>NUCLEOTIDE SEQUENCE</scope>
    <source>
        <strain evidence="10">Bu02</strain>
    </source>
</reference>
<evidence type="ECO:0000256" key="5">
    <source>
        <dbReference type="ARBA" id="ARBA00023163"/>
    </source>
</evidence>
<dbReference type="InterPro" id="IPR039420">
    <property type="entry name" value="WalR-like"/>
</dbReference>
<dbReference type="CDD" id="cd00383">
    <property type="entry name" value="trans_reg_C"/>
    <property type="match status" value="1"/>
</dbReference>
<dbReference type="SMART" id="SM00448">
    <property type="entry name" value="REC"/>
    <property type="match status" value="1"/>
</dbReference>
<dbReference type="InterPro" id="IPR001789">
    <property type="entry name" value="Sig_transdc_resp-reg_receiver"/>
</dbReference>
<feature type="modified residue" description="4-aspartylphosphate" evidence="6">
    <location>
        <position position="53"/>
    </location>
</feature>
<dbReference type="PROSITE" id="PS51755">
    <property type="entry name" value="OMPR_PHOB"/>
    <property type="match status" value="1"/>
</dbReference>
<dbReference type="EMBL" id="CP062796">
    <property type="protein sequence ID" value="QUL97657.1"/>
    <property type="molecule type" value="Genomic_DNA"/>
</dbReference>
<dbReference type="InterPro" id="IPR016032">
    <property type="entry name" value="Sig_transdc_resp-reg_C-effctor"/>
</dbReference>
<evidence type="ECO:0000256" key="4">
    <source>
        <dbReference type="ARBA" id="ARBA00023125"/>
    </source>
</evidence>
<dbReference type="GO" id="GO:0000156">
    <property type="term" value="F:phosphorelay response regulator activity"/>
    <property type="evidence" value="ECO:0007669"/>
    <property type="project" value="TreeGrafter"/>
</dbReference>
<dbReference type="InterPro" id="IPR036388">
    <property type="entry name" value="WH-like_DNA-bd_sf"/>
</dbReference>
<dbReference type="Gene3D" id="1.10.10.10">
    <property type="entry name" value="Winged helix-like DNA-binding domain superfamily/Winged helix DNA-binding domain"/>
    <property type="match status" value="1"/>
</dbReference>
<dbReference type="PANTHER" id="PTHR48111">
    <property type="entry name" value="REGULATOR OF RPOS"/>
    <property type="match status" value="1"/>
</dbReference>
<dbReference type="InterPro" id="IPR001867">
    <property type="entry name" value="OmpR/PhoB-type_DNA-bd"/>
</dbReference>
<dbReference type="InterPro" id="IPR011006">
    <property type="entry name" value="CheY-like_superfamily"/>
</dbReference>
<proteinExistence type="predicted"/>
<dbReference type="GO" id="GO:0005829">
    <property type="term" value="C:cytosol"/>
    <property type="evidence" value="ECO:0007669"/>
    <property type="project" value="TreeGrafter"/>
</dbReference>
<dbReference type="CDD" id="cd17574">
    <property type="entry name" value="REC_OmpR"/>
    <property type="match status" value="1"/>
</dbReference>